<proteinExistence type="predicted"/>
<dbReference type="AlphaFoldDB" id="A0A7X5BYJ9"/>
<evidence type="ECO:0000313" key="2">
    <source>
        <dbReference type="EMBL" id="NBC46243.1"/>
    </source>
</evidence>
<gene>
    <name evidence="2" type="ORF">GTZ93_41295</name>
</gene>
<reference evidence="2 3" key="1">
    <citation type="submission" date="2020-01" db="EMBL/GenBank/DDBJ databases">
        <title>The draft genome sequence of Corallococcus exiguus DSM 14696.</title>
        <authorList>
            <person name="Zhang X."/>
            <person name="Zhu H."/>
        </authorList>
    </citation>
    <scope>NUCLEOTIDE SEQUENCE [LARGE SCALE GENOMIC DNA]</scope>
    <source>
        <strain evidence="2 3">DSM 14696</strain>
    </source>
</reference>
<dbReference type="RefSeq" id="WP_139923194.1">
    <property type="nucleotide sequence ID" value="NZ_CBCSLE010000258.1"/>
</dbReference>
<dbReference type="Proteomes" id="UP000537825">
    <property type="component" value="Unassembled WGS sequence"/>
</dbReference>
<evidence type="ECO:0000259" key="1">
    <source>
        <dbReference type="Pfam" id="PF07791"/>
    </source>
</evidence>
<dbReference type="EMBL" id="JAAAPK010000020">
    <property type="protein sequence ID" value="NBC46243.1"/>
    <property type="molecule type" value="Genomic_DNA"/>
</dbReference>
<organism evidence="2 3">
    <name type="scientific">Corallococcus exiguus</name>
    <dbReference type="NCBI Taxonomy" id="83462"/>
    <lineage>
        <taxon>Bacteria</taxon>
        <taxon>Pseudomonadati</taxon>
        <taxon>Myxococcota</taxon>
        <taxon>Myxococcia</taxon>
        <taxon>Myxococcales</taxon>
        <taxon>Cystobacterineae</taxon>
        <taxon>Myxococcaceae</taxon>
        <taxon>Corallococcus</taxon>
    </lineage>
</organism>
<keyword evidence="3" id="KW-1185">Reference proteome</keyword>
<feature type="domain" description="Immunity MXAN-0049 protein" evidence="1">
    <location>
        <begin position="61"/>
        <end position="190"/>
    </location>
</feature>
<dbReference type="Pfam" id="PF07791">
    <property type="entry name" value="Imm11"/>
    <property type="match status" value="1"/>
</dbReference>
<protein>
    <recommendedName>
        <fullName evidence="1">Immunity MXAN-0049 protein domain-containing protein</fullName>
    </recommendedName>
</protein>
<dbReference type="InterPro" id="IPR012433">
    <property type="entry name" value="Imm11"/>
</dbReference>
<accession>A0A7X5BYJ9</accession>
<sequence>MARRFYNLTIDVYVPGRWYLGVPIDTASERMIDDPWMFSDGRAVDFHGGLRISIYRPGVPLDFATAGVGRAPVVSDRIASVFREMAPNDVQLFKAAVDGQPDPYYVLNVARQIRCIDDAACEEVQIRTAGEYTERIGEYSSVSGLRIDKSKVGDVRVFRTWGWHSPLIVDDEIKDALEATGIAGGKFEEV</sequence>
<evidence type="ECO:0000313" key="3">
    <source>
        <dbReference type="Proteomes" id="UP000537825"/>
    </source>
</evidence>
<name>A0A7X5BYJ9_9BACT</name>
<comment type="caution">
    <text evidence="2">The sequence shown here is derived from an EMBL/GenBank/DDBJ whole genome shotgun (WGS) entry which is preliminary data.</text>
</comment>